<dbReference type="Pfam" id="PF13439">
    <property type="entry name" value="Glyco_transf_4"/>
    <property type="match status" value="1"/>
</dbReference>
<protein>
    <submittedName>
        <fullName evidence="3">Glycosyltransferase involved in cell wall biosynthesis</fullName>
    </submittedName>
</protein>
<dbReference type="Pfam" id="PF00534">
    <property type="entry name" value="Glycos_transf_1"/>
    <property type="match status" value="1"/>
</dbReference>
<feature type="domain" description="Glycosyltransferase subfamily 4-like N-terminal" evidence="2">
    <location>
        <begin position="13"/>
        <end position="171"/>
    </location>
</feature>
<keyword evidence="4" id="KW-1185">Reference proteome</keyword>
<dbReference type="InterPro" id="IPR001296">
    <property type="entry name" value="Glyco_trans_1"/>
</dbReference>
<dbReference type="RefSeq" id="WP_209660036.1">
    <property type="nucleotide sequence ID" value="NZ_JAGGLI010000008.1"/>
</dbReference>
<evidence type="ECO:0000313" key="4">
    <source>
        <dbReference type="Proteomes" id="UP001314903"/>
    </source>
</evidence>
<name>A0ABS4KHI3_9FIRM</name>
<evidence type="ECO:0000259" key="2">
    <source>
        <dbReference type="Pfam" id="PF13439"/>
    </source>
</evidence>
<dbReference type="EMBL" id="JAGGLI010000008">
    <property type="protein sequence ID" value="MBP2027203.1"/>
    <property type="molecule type" value="Genomic_DNA"/>
</dbReference>
<organism evidence="3 4">
    <name type="scientific">Acetoanaerobium pronyense</name>
    <dbReference type="NCBI Taxonomy" id="1482736"/>
    <lineage>
        <taxon>Bacteria</taxon>
        <taxon>Bacillati</taxon>
        <taxon>Bacillota</taxon>
        <taxon>Clostridia</taxon>
        <taxon>Peptostreptococcales</taxon>
        <taxon>Filifactoraceae</taxon>
        <taxon>Acetoanaerobium</taxon>
    </lineage>
</organism>
<gene>
    <name evidence="3" type="ORF">J2Z35_000997</name>
</gene>
<accession>A0ABS4KHI3</accession>
<evidence type="ECO:0000313" key="3">
    <source>
        <dbReference type="EMBL" id="MBP2027203.1"/>
    </source>
</evidence>
<dbReference type="PANTHER" id="PTHR12526:SF630">
    <property type="entry name" value="GLYCOSYLTRANSFERASE"/>
    <property type="match status" value="1"/>
</dbReference>
<dbReference type="InterPro" id="IPR028098">
    <property type="entry name" value="Glyco_trans_4-like_N"/>
</dbReference>
<dbReference type="Gene3D" id="3.40.50.2000">
    <property type="entry name" value="Glycogen Phosphorylase B"/>
    <property type="match status" value="2"/>
</dbReference>
<dbReference type="PANTHER" id="PTHR12526">
    <property type="entry name" value="GLYCOSYLTRANSFERASE"/>
    <property type="match status" value="1"/>
</dbReference>
<sequence>MKRLIIIISSMSFGGAEIQTLEVANGLVDRGFDIDIIVLDSMNYSVSRADKRINFHFMNKQSFIDFKAIKKIRTLLYDINPNSIFLVDLYPTMYFNLAIFPKKPKKNTVTVIHSTLPRDNKEKLQRKIQLPFLKRIGNIVFVSSNQMDYWIKNYKLDEKKSLFIHNGVDIEKFSIYLSDEEKILITKEELGIENSHIIIGNCSRFRVEKRQKDIIEAVKILKEKGYKIKLLMVGDGEMRESLEEQIKKYELEKDVIITGYIEDVRPYVALMDIFVLSSDSVETLSIAAIESLAMKKATVLSDIGGASEIVVDGMNGYRYQPKDYYELATKLETMIKEGKYKEMGEKGYLHALKYFQRGKMVSDYEKIFEKPH</sequence>
<dbReference type="CDD" id="cd03801">
    <property type="entry name" value="GT4_PimA-like"/>
    <property type="match status" value="1"/>
</dbReference>
<reference evidence="3 4" key="1">
    <citation type="submission" date="2021-03" db="EMBL/GenBank/DDBJ databases">
        <title>Genomic Encyclopedia of Type Strains, Phase IV (KMG-IV): sequencing the most valuable type-strain genomes for metagenomic binning, comparative biology and taxonomic classification.</title>
        <authorList>
            <person name="Goeker M."/>
        </authorList>
    </citation>
    <scope>NUCLEOTIDE SEQUENCE [LARGE SCALE GENOMIC DNA]</scope>
    <source>
        <strain evidence="3 4">DSM 27512</strain>
    </source>
</reference>
<comment type="caution">
    <text evidence="3">The sequence shown here is derived from an EMBL/GenBank/DDBJ whole genome shotgun (WGS) entry which is preliminary data.</text>
</comment>
<dbReference type="SUPFAM" id="SSF53756">
    <property type="entry name" value="UDP-Glycosyltransferase/glycogen phosphorylase"/>
    <property type="match status" value="1"/>
</dbReference>
<proteinExistence type="predicted"/>
<evidence type="ECO:0000259" key="1">
    <source>
        <dbReference type="Pfam" id="PF00534"/>
    </source>
</evidence>
<dbReference type="Proteomes" id="UP001314903">
    <property type="component" value="Unassembled WGS sequence"/>
</dbReference>
<feature type="domain" description="Glycosyl transferase family 1" evidence="1">
    <location>
        <begin position="187"/>
        <end position="348"/>
    </location>
</feature>